<dbReference type="OrthoDB" id="422700at2759"/>
<keyword evidence="7 11" id="KW-0378">Hydrolase</keyword>
<evidence type="ECO:0000256" key="7">
    <source>
        <dbReference type="ARBA" id="ARBA00022801"/>
    </source>
</evidence>
<evidence type="ECO:0000313" key="14">
    <source>
        <dbReference type="Proteomes" id="UP000593567"/>
    </source>
</evidence>
<keyword evidence="6" id="KW-0833">Ubl conjugation pathway</keyword>
<feature type="domain" description="Josephin" evidence="12">
    <location>
        <begin position="13"/>
        <end position="191"/>
    </location>
</feature>
<dbReference type="PRINTS" id="PR01233">
    <property type="entry name" value="JOSEPHIN"/>
</dbReference>
<dbReference type="GO" id="GO:0006508">
    <property type="term" value="P:proteolysis"/>
    <property type="evidence" value="ECO:0007669"/>
    <property type="project" value="UniProtKB-KW"/>
</dbReference>
<evidence type="ECO:0000256" key="6">
    <source>
        <dbReference type="ARBA" id="ARBA00022786"/>
    </source>
</evidence>
<evidence type="ECO:0000256" key="5">
    <source>
        <dbReference type="ARBA" id="ARBA00022670"/>
    </source>
</evidence>
<gene>
    <name evidence="13" type="ORF">EB796_021573</name>
</gene>
<evidence type="ECO:0000256" key="4">
    <source>
        <dbReference type="ARBA" id="ARBA00022490"/>
    </source>
</evidence>
<organism evidence="13 14">
    <name type="scientific">Bugula neritina</name>
    <name type="common">Brown bryozoan</name>
    <name type="synonym">Sertularia neritina</name>
    <dbReference type="NCBI Taxonomy" id="10212"/>
    <lineage>
        <taxon>Eukaryota</taxon>
        <taxon>Metazoa</taxon>
        <taxon>Spiralia</taxon>
        <taxon>Lophotrochozoa</taxon>
        <taxon>Bryozoa</taxon>
        <taxon>Gymnolaemata</taxon>
        <taxon>Cheilostomatida</taxon>
        <taxon>Flustrina</taxon>
        <taxon>Buguloidea</taxon>
        <taxon>Bugulidae</taxon>
        <taxon>Bugula</taxon>
    </lineage>
</organism>
<dbReference type="EMBL" id="VXIV02003192">
    <property type="protein sequence ID" value="KAF6020131.1"/>
    <property type="molecule type" value="Genomic_DNA"/>
</dbReference>
<feature type="active site" evidence="11">
    <location>
        <position position="128"/>
    </location>
</feature>
<comment type="subcellular location">
    <subcellularLocation>
        <location evidence="2">Cytoplasm</location>
        <location evidence="2">Cytosol</location>
    </subcellularLocation>
</comment>
<sequence length="191" mass="22283">MKNRVETESANGGVQIYHERQEKELCAIHAMNNLFQRKAFVQKDIDKLCYQLSPSTFFNPHRSMFGTGNYDVNVIMAAMESQGHEVIWFDKRRNTDELQLENIEGFILNIPSDYKLGGLIPLSFNRKHWVAIRKIVDTYYNLDSKLKSPDSLGDSRKVLHYLQTQLLEKERELLIIVKPEIHKDGSWKRAT</sequence>
<protein>
    <recommendedName>
        <fullName evidence="9">Josephin-2</fullName>
        <ecNumber evidence="3">3.4.19.12</ecNumber>
    </recommendedName>
    <alternativeName>
        <fullName evidence="10">Josephin domain-containing protein 2</fullName>
    </alternativeName>
</protein>
<proteinExistence type="predicted"/>
<accession>A0A7J7J3A5</accession>
<evidence type="ECO:0000256" key="10">
    <source>
        <dbReference type="ARBA" id="ARBA00077222"/>
    </source>
</evidence>
<evidence type="ECO:0000256" key="1">
    <source>
        <dbReference type="ARBA" id="ARBA00000707"/>
    </source>
</evidence>
<dbReference type="GO" id="GO:0005829">
    <property type="term" value="C:cytosol"/>
    <property type="evidence" value="ECO:0007669"/>
    <property type="project" value="UniProtKB-SubCell"/>
</dbReference>
<evidence type="ECO:0000256" key="11">
    <source>
        <dbReference type="PROSITE-ProRule" id="PRU00331"/>
    </source>
</evidence>
<dbReference type="AlphaFoldDB" id="A0A7J7J3A5"/>
<dbReference type="Proteomes" id="UP000593567">
    <property type="component" value="Unassembled WGS sequence"/>
</dbReference>
<dbReference type="PROSITE" id="PS50957">
    <property type="entry name" value="JOSEPHIN"/>
    <property type="match status" value="1"/>
</dbReference>
<feature type="active site" evidence="11">
    <location>
        <position position="26"/>
    </location>
</feature>
<evidence type="ECO:0000256" key="9">
    <source>
        <dbReference type="ARBA" id="ARBA00069892"/>
    </source>
</evidence>
<dbReference type="PANTHER" id="PTHR13291:SF0">
    <property type="entry name" value="JOSEPHIN-LIKE PROTEIN"/>
    <property type="match status" value="1"/>
</dbReference>
<keyword evidence="4" id="KW-0963">Cytoplasm</keyword>
<comment type="function">
    <text evidence="8">Cleaves 'Lys-63'-linked poly-ubiquitin chains, and with lesser efficiency 'Lys-48'-linked poly-ubiquitin chains (in vitro). May act as a deubiquitinating enzyme.</text>
</comment>
<dbReference type="EC" id="3.4.19.12" evidence="3"/>
<dbReference type="InterPro" id="IPR040053">
    <property type="entry name" value="JOSD1/2"/>
</dbReference>
<keyword evidence="5" id="KW-0645">Protease</keyword>
<dbReference type="PANTHER" id="PTHR13291">
    <property type="entry name" value="JOSEPHIN 1, 2"/>
    <property type="match status" value="1"/>
</dbReference>
<dbReference type="SMART" id="SM01246">
    <property type="entry name" value="Josephin"/>
    <property type="match status" value="1"/>
</dbReference>
<keyword evidence="14" id="KW-1185">Reference proteome</keyword>
<evidence type="ECO:0000313" key="13">
    <source>
        <dbReference type="EMBL" id="KAF6020131.1"/>
    </source>
</evidence>
<dbReference type="Pfam" id="PF02099">
    <property type="entry name" value="Josephin"/>
    <property type="match status" value="1"/>
</dbReference>
<dbReference type="InterPro" id="IPR006155">
    <property type="entry name" value="Josephin"/>
</dbReference>
<comment type="catalytic activity">
    <reaction evidence="1">
        <text>Thiol-dependent hydrolysis of ester, thioester, amide, peptide and isopeptide bonds formed by the C-terminal Gly of ubiquitin (a 76-residue protein attached to proteins as an intracellular targeting signal).</text>
        <dbReference type="EC" id="3.4.19.12"/>
    </reaction>
</comment>
<dbReference type="GO" id="GO:0016579">
    <property type="term" value="P:protein deubiquitination"/>
    <property type="evidence" value="ECO:0007669"/>
    <property type="project" value="InterPro"/>
</dbReference>
<reference evidence="13" key="1">
    <citation type="submission" date="2020-06" db="EMBL/GenBank/DDBJ databases">
        <title>Draft genome of Bugula neritina, a colonial animal packing powerful symbionts and potential medicines.</title>
        <authorList>
            <person name="Rayko M."/>
        </authorList>
    </citation>
    <scope>NUCLEOTIDE SEQUENCE [LARGE SCALE GENOMIC DNA]</scope>
    <source>
        <strain evidence="13">Kwan_BN1</strain>
    </source>
</reference>
<dbReference type="GO" id="GO:0004843">
    <property type="term" value="F:cysteine-type deubiquitinase activity"/>
    <property type="evidence" value="ECO:0007669"/>
    <property type="project" value="UniProtKB-EC"/>
</dbReference>
<evidence type="ECO:0000256" key="2">
    <source>
        <dbReference type="ARBA" id="ARBA00004514"/>
    </source>
</evidence>
<dbReference type="FunFam" id="3.90.70.40:FF:000003">
    <property type="entry name" value="josephin-2 isoform X1"/>
    <property type="match status" value="1"/>
</dbReference>
<evidence type="ECO:0000256" key="8">
    <source>
        <dbReference type="ARBA" id="ARBA00058284"/>
    </source>
</evidence>
<comment type="caution">
    <text evidence="13">The sequence shown here is derived from an EMBL/GenBank/DDBJ whole genome shotgun (WGS) entry which is preliminary data.</text>
</comment>
<dbReference type="Gene3D" id="3.90.70.40">
    <property type="match status" value="1"/>
</dbReference>
<name>A0A7J7J3A5_BUGNE</name>
<evidence type="ECO:0000256" key="3">
    <source>
        <dbReference type="ARBA" id="ARBA00012759"/>
    </source>
</evidence>
<evidence type="ECO:0000259" key="12">
    <source>
        <dbReference type="PROSITE" id="PS50957"/>
    </source>
</evidence>
<feature type="active site" evidence="11">
    <location>
        <position position="143"/>
    </location>
</feature>